<feature type="chain" id="PRO_5015143878" evidence="1">
    <location>
        <begin position="23"/>
        <end position="127"/>
    </location>
</feature>
<keyword evidence="3" id="KW-1185">Reference proteome</keyword>
<protein>
    <submittedName>
        <fullName evidence="2">Uncharacterized protein</fullName>
    </submittedName>
</protein>
<gene>
    <name evidence="2" type="ORF">B0H94_108187</name>
</gene>
<evidence type="ECO:0000313" key="2">
    <source>
        <dbReference type="EMBL" id="PSL44574.1"/>
    </source>
</evidence>
<dbReference type="Proteomes" id="UP000242310">
    <property type="component" value="Unassembled WGS sequence"/>
</dbReference>
<dbReference type="OrthoDB" id="2886745at2"/>
<evidence type="ECO:0000256" key="1">
    <source>
        <dbReference type="SAM" id="SignalP"/>
    </source>
</evidence>
<accession>A0A2P8HED9</accession>
<comment type="caution">
    <text evidence="2">The sequence shown here is derived from an EMBL/GenBank/DDBJ whole genome shotgun (WGS) entry which is preliminary data.</text>
</comment>
<dbReference type="RefSeq" id="WP_106589042.1">
    <property type="nucleotide sequence ID" value="NZ_PYAV01000008.1"/>
</dbReference>
<keyword evidence="1" id="KW-0732">Signal</keyword>
<dbReference type="EMBL" id="PYAV01000008">
    <property type="protein sequence ID" value="PSL44574.1"/>
    <property type="molecule type" value="Genomic_DNA"/>
</dbReference>
<proteinExistence type="predicted"/>
<sequence length="127" mass="14789">MVLMKILFATSLIFVPAVAVEAANNTELMEAFALRVYVETDDEQVHQWSYDSPSYYEYQHNNAVLRNEEAKGKVERMTEVLNINEHTDSEQLARRLKAAGFTNVTHIDVRYRDEDSALFTWQWKKEG</sequence>
<organism evidence="2 3">
    <name type="scientific">Salsuginibacillus halophilus</name>
    <dbReference type="NCBI Taxonomy" id="517424"/>
    <lineage>
        <taxon>Bacteria</taxon>
        <taxon>Bacillati</taxon>
        <taxon>Bacillota</taxon>
        <taxon>Bacilli</taxon>
        <taxon>Bacillales</taxon>
        <taxon>Bacillaceae</taxon>
        <taxon>Salsuginibacillus</taxon>
    </lineage>
</organism>
<name>A0A2P8HED9_9BACI</name>
<evidence type="ECO:0000313" key="3">
    <source>
        <dbReference type="Proteomes" id="UP000242310"/>
    </source>
</evidence>
<dbReference type="AlphaFoldDB" id="A0A2P8HED9"/>
<reference evidence="2 3" key="1">
    <citation type="submission" date="2018-03" db="EMBL/GenBank/DDBJ databases">
        <title>Genomic Encyclopedia of Type Strains, Phase III (KMG-III): the genomes of soil and plant-associated and newly described type strains.</title>
        <authorList>
            <person name="Whitman W."/>
        </authorList>
    </citation>
    <scope>NUCLEOTIDE SEQUENCE [LARGE SCALE GENOMIC DNA]</scope>
    <source>
        <strain evidence="2 3">CGMCC 1.07653</strain>
    </source>
</reference>
<feature type="signal peptide" evidence="1">
    <location>
        <begin position="1"/>
        <end position="22"/>
    </location>
</feature>